<evidence type="ECO:0000313" key="5">
    <source>
        <dbReference type="Proteomes" id="UP000720124"/>
    </source>
</evidence>
<accession>A0ABS7LIZ0</accession>
<dbReference type="CDD" id="cd06413">
    <property type="entry name" value="GH25_muramidase_1"/>
    <property type="match status" value="1"/>
</dbReference>
<organism evidence="4 5">
    <name type="scientific">Rhizobium bangladeshense</name>
    <dbReference type="NCBI Taxonomy" id="1138189"/>
    <lineage>
        <taxon>Bacteria</taxon>
        <taxon>Pseudomonadati</taxon>
        <taxon>Pseudomonadota</taxon>
        <taxon>Alphaproteobacteria</taxon>
        <taxon>Hyphomicrobiales</taxon>
        <taxon>Rhizobiaceae</taxon>
        <taxon>Rhizobium/Agrobacterium group</taxon>
        <taxon>Rhizobium</taxon>
    </lineage>
</organism>
<keyword evidence="3" id="KW-0326">Glycosidase</keyword>
<proteinExistence type="inferred from homology"/>
<evidence type="ECO:0000256" key="1">
    <source>
        <dbReference type="ARBA" id="ARBA00010646"/>
    </source>
</evidence>
<reference evidence="4 5" key="1">
    <citation type="submission" date="2020-06" db="EMBL/GenBank/DDBJ databases">
        <title>Global-level population genomics: horizontal gene transfer, symbiosis and evolution in Rhizobia.</title>
        <authorList>
            <person name="Gai Y."/>
        </authorList>
    </citation>
    <scope>NUCLEOTIDE SEQUENCE [LARGE SCALE GENOMIC DNA]</scope>
    <source>
        <strain evidence="4 5">PLR6_1b</strain>
    </source>
</reference>
<dbReference type="PANTHER" id="PTHR34135:SF2">
    <property type="entry name" value="LYSOZYME"/>
    <property type="match status" value="1"/>
</dbReference>
<evidence type="ECO:0000256" key="3">
    <source>
        <dbReference type="ARBA" id="ARBA00023295"/>
    </source>
</evidence>
<dbReference type="Proteomes" id="UP000720124">
    <property type="component" value="Unassembled WGS sequence"/>
</dbReference>
<sequence>MSGERCRRTIGAAAILVVASAAYFAYDFGMLRFNNPSLSRYPIQGIDVSHHQGDIDWKTVAAQPSVRFAIMKATEGGDHKDSRFAENWQRAGDAGVVRGAYHFFTFCRPGKDQAQNFLATVPKAPQTLPIAIDLEFVGNCNKVPTVEEMATEVNAFVTELKGTFPEKPIFYVTQEFFDQYLKGNEARFPEHYLWLRSVFKEPAQEGCSRWSIWQFADNGAVDGIRGAVDLNVLCPSETGFADLFPAVAAN</sequence>
<comment type="caution">
    <text evidence="4">The sequence shown here is derived from an EMBL/GenBank/DDBJ whole genome shotgun (WGS) entry which is preliminary data.</text>
</comment>
<protein>
    <submittedName>
        <fullName evidence="4">Glycoside hydrolase family 25 protein</fullName>
    </submittedName>
</protein>
<dbReference type="RefSeq" id="WP_221094869.1">
    <property type="nucleotide sequence ID" value="NZ_JABDWX010000009.1"/>
</dbReference>
<dbReference type="Pfam" id="PF01183">
    <property type="entry name" value="Glyco_hydro_25"/>
    <property type="match status" value="1"/>
</dbReference>
<dbReference type="InterPro" id="IPR018077">
    <property type="entry name" value="Glyco_hydro_fam25_subgr"/>
</dbReference>
<evidence type="ECO:0000256" key="2">
    <source>
        <dbReference type="ARBA" id="ARBA00022801"/>
    </source>
</evidence>
<dbReference type="SMART" id="SM00641">
    <property type="entry name" value="Glyco_25"/>
    <property type="match status" value="1"/>
</dbReference>
<dbReference type="Gene3D" id="3.20.20.80">
    <property type="entry name" value="Glycosidases"/>
    <property type="match status" value="1"/>
</dbReference>
<comment type="similarity">
    <text evidence="1">Belongs to the glycosyl hydrolase 25 family.</text>
</comment>
<dbReference type="EMBL" id="JABTXI010000006">
    <property type="protein sequence ID" value="MBY3591477.1"/>
    <property type="molecule type" value="Genomic_DNA"/>
</dbReference>
<dbReference type="InterPro" id="IPR002053">
    <property type="entry name" value="Glyco_hydro_25"/>
</dbReference>
<gene>
    <name evidence="4" type="ORF">HJA87_16595</name>
</gene>
<keyword evidence="5" id="KW-1185">Reference proteome</keyword>
<dbReference type="GO" id="GO:0016787">
    <property type="term" value="F:hydrolase activity"/>
    <property type="evidence" value="ECO:0007669"/>
    <property type="project" value="UniProtKB-KW"/>
</dbReference>
<dbReference type="SUPFAM" id="SSF51445">
    <property type="entry name" value="(Trans)glycosidases"/>
    <property type="match status" value="1"/>
</dbReference>
<keyword evidence="2 4" id="KW-0378">Hydrolase</keyword>
<dbReference type="PANTHER" id="PTHR34135">
    <property type="entry name" value="LYSOZYME"/>
    <property type="match status" value="1"/>
</dbReference>
<name>A0ABS7LIZ0_9HYPH</name>
<dbReference type="PROSITE" id="PS51904">
    <property type="entry name" value="GLYCOSYL_HYDROL_F25_2"/>
    <property type="match status" value="1"/>
</dbReference>
<evidence type="ECO:0000313" key="4">
    <source>
        <dbReference type="EMBL" id="MBY3591477.1"/>
    </source>
</evidence>
<dbReference type="InterPro" id="IPR017853">
    <property type="entry name" value="GH"/>
</dbReference>